<name>A0A1N7PA64_9RHOB</name>
<dbReference type="AlphaFoldDB" id="A0A1N7PA64"/>
<evidence type="ECO:0000313" key="2">
    <source>
        <dbReference type="EMBL" id="SIT07525.1"/>
    </source>
</evidence>
<accession>A0A1N7PA64</accession>
<feature type="chain" id="PRO_5012952854" description="YARHG domain-containing protein" evidence="1">
    <location>
        <begin position="25"/>
        <end position="355"/>
    </location>
</feature>
<dbReference type="RefSeq" id="WP_076485683.1">
    <property type="nucleotide sequence ID" value="NZ_FTOG01000009.1"/>
</dbReference>
<gene>
    <name evidence="2" type="ORF">SAMN05421580_109179</name>
</gene>
<protein>
    <recommendedName>
        <fullName evidence="4">YARHG domain-containing protein</fullName>
    </recommendedName>
</protein>
<dbReference type="Proteomes" id="UP000186221">
    <property type="component" value="Unassembled WGS sequence"/>
</dbReference>
<reference evidence="3" key="1">
    <citation type="submission" date="2017-01" db="EMBL/GenBank/DDBJ databases">
        <authorList>
            <person name="Varghese N."/>
            <person name="Submissions S."/>
        </authorList>
    </citation>
    <scope>NUCLEOTIDE SEQUENCE [LARGE SCALE GENOMIC DNA]</scope>
    <source>
        <strain evidence="3">DSM 19945</strain>
    </source>
</reference>
<feature type="signal peptide" evidence="1">
    <location>
        <begin position="1"/>
        <end position="24"/>
    </location>
</feature>
<evidence type="ECO:0008006" key="4">
    <source>
        <dbReference type="Google" id="ProtNLM"/>
    </source>
</evidence>
<dbReference type="EMBL" id="FTOG01000009">
    <property type="protein sequence ID" value="SIT07525.1"/>
    <property type="molecule type" value="Genomic_DNA"/>
</dbReference>
<organism evidence="2 3">
    <name type="scientific">Rhodobacter aestuarii</name>
    <dbReference type="NCBI Taxonomy" id="453582"/>
    <lineage>
        <taxon>Bacteria</taxon>
        <taxon>Pseudomonadati</taxon>
        <taxon>Pseudomonadota</taxon>
        <taxon>Alphaproteobacteria</taxon>
        <taxon>Rhodobacterales</taxon>
        <taxon>Rhodobacter group</taxon>
        <taxon>Rhodobacter</taxon>
    </lineage>
</organism>
<dbReference type="OrthoDB" id="7206787at2"/>
<evidence type="ECO:0000256" key="1">
    <source>
        <dbReference type="SAM" id="SignalP"/>
    </source>
</evidence>
<keyword evidence="1" id="KW-0732">Signal</keyword>
<evidence type="ECO:0000313" key="3">
    <source>
        <dbReference type="Proteomes" id="UP000186221"/>
    </source>
</evidence>
<keyword evidence="3" id="KW-1185">Reference proteome</keyword>
<dbReference type="STRING" id="453582.SAMN05421580_109179"/>
<proteinExistence type="predicted"/>
<sequence>MTALFPHALTTFALVALSCGAAQAQDFQRTDDRFCQQYASTTAAVAQEAIDQNPNCLDFSRGVHGVYQMHYDWCMQNTRDEVWGAADHIRNLAAECTTPFAPPMPAAPAWQPQQSAPVGPTQTYAQLGAWEILQWAPGSCSALLMDWSKPEGAGRLLRFDAGPEGFMVVSDQWSDTSPAAALIDGQFYPMVLSQIGEVTTSPIDRSFLAAVQRGNRLNLNFDPDGPEYALSGSSAAIDTMLQCAGMAQPAPAAQPYVLNGTCKLIVDGWTYVDMNGNCPIWMANDGTGSFWINTNRDTYLGDFFAEIVPSGNGFASGHWNAQAGATHAQAPLGEDFRQVGGGCWVNARATVCAAR</sequence>